<dbReference type="AlphaFoldDB" id="A0A2T2P6D4"/>
<protein>
    <submittedName>
        <fullName evidence="2">Uncharacterized protein</fullName>
    </submittedName>
</protein>
<keyword evidence="3" id="KW-1185">Reference proteome</keyword>
<evidence type="ECO:0000313" key="2">
    <source>
        <dbReference type="EMBL" id="PSN73265.1"/>
    </source>
</evidence>
<dbReference type="Proteomes" id="UP000240883">
    <property type="component" value="Unassembled WGS sequence"/>
</dbReference>
<name>A0A2T2P6D4_CORCC</name>
<evidence type="ECO:0000313" key="3">
    <source>
        <dbReference type="Proteomes" id="UP000240883"/>
    </source>
</evidence>
<gene>
    <name evidence="2" type="ORF">BS50DRAFT_184153</name>
</gene>
<feature type="compositionally biased region" description="Basic residues" evidence="1">
    <location>
        <begin position="126"/>
        <end position="135"/>
    </location>
</feature>
<feature type="region of interest" description="Disordered" evidence="1">
    <location>
        <begin position="14"/>
        <end position="135"/>
    </location>
</feature>
<dbReference type="EMBL" id="KZ678129">
    <property type="protein sequence ID" value="PSN73265.1"/>
    <property type="molecule type" value="Genomic_DNA"/>
</dbReference>
<organism evidence="2 3">
    <name type="scientific">Corynespora cassiicola Philippines</name>
    <dbReference type="NCBI Taxonomy" id="1448308"/>
    <lineage>
        <taxon>Eukaryota</taxon>
        <taxon>Fungi</taxon>
        <taxon>Dikarya</taxon>
        <taxon>Ascomycota</taxon>
        <taxon>Pezizomycotina</taxon>
        <taxon>Dothideomycetes</taxon>
        <taxon>Pleosporomycetidae</taxon>
        <taxon>Pleosporales</taxon>
        <taxon>Corynesporascaceae</taxon>
        <taxon>Corynespora</taxon>
    </lineage>
</organism>
<proteinExistence type="predicted"/>
<accession>A0A2T2P6D4</accession>
<sequence length="226" mass="25344">MRPPISARCAMQMQMQTRTSVAPQSSQKHSSWCYNPPIPSQAASSSRNMLKPPTLFAATSSPQTGRSKKRGRKQLEAEHASKPQIEPQYGIAQHEATRPASSAVTHARRGRRHTWAASGPSEGRKRAEKAKKAKPHTIEKYTGIQDEKFPVTRPCTGDFWLRLEFEREGTKKKRAGCSTYAASHLIPCDSQYHHPTHRRTPPFLFFSFLAHSKCPGARRGKYANPP</sequence>
<reference evidence="2 3" key="1">
    <citation type="journal article" date="2018" name="Front. Microbiol.">
        <title>Genome-Wide Analysis of Corynespora cassiicola Leaf Fall Disease Putative Effectors.</title>
        <authorList>
            <person name="Lopez D."/>
            <person name="Ribeiro S."/>
            <person name="Label P."/>
            <person name="Fumanal B."/>
            <person name="Venisse J.S."/>
            <person name="Kohler A."/>
            <person name="de Oliveira R.R."/>
            <person name="Labutti K."/>
            <person name="Lipzen A."/>
            <person name="Lail K."/>
            <person name="Bauer D."/>
            <person name="Ohm R.A."/>
            <person name="Barry K.W."/>
            <person name="Spatafora J."/>
            <person name="Grigoriev I.V."/>
            <person name="Martin F.M."/>
            <person name="Pujade-Renaud V."/>
        </authorList>
    </citation>
    <scope>NUCLEOTIDE SEQUENCE [LARGE SCALE GENOMIC DNA]</scope>
    <source>
        <strain evidence="2 3">Philippines</strain>
    </source>
</reference>
<evidence type="ECO:0000256" key="1">
    <source>
        <dbReference type="SAM" id="MobiDB-lite"/>
    </source>
</evidence>
<feature type="compositionally biased region" description="Polar residues" evidence="1">
    <location>
        <begin position="14"/>
        <end position="33"/>
    </location>
</feature>